<organism evidence="2 3">
    <name type="scientific">Ganoderma sinense ZZ0214-1</name>
    <dbReference type="NCBI Taxonomy" id="1077348"/>
    <lineage>
        <taxon>Eukaryota</taxon>
        <taxon>Fungi</taxon>
        <taxon>Dikarya</taxon>
        <taxon>Basidiomycota</taxon>
        <taxon>Agaricomycotina</taxon>
        <taxon>Agaricomycetes</taxon>
        <taxon>Polyporales</taxon>
        <taxon>Polyporaceae</taxon>
        <taxon>Ganoderma</taxon>
    </lineage>
</organism>
<comment type="caution">
    <text evidence="2">The sequence shown here is derived from an EMBL/GenBank/DDBJ whole genome shotgun (WGS) entry which is preliminary data.</text>
</comment>
<name>A0A2G8S2Q3_9APHY</name>
<accession>A0A2G8S2Q3</accession>
<feature type="compositionally biased region" description="Basic and acidic residues" evidence="1">
    <location>
        <begin position="110"/>
        <end position="120"/>
    </location>
</feature>
<feature type="region of interest" description="Disordered" evidence="1">
    <location>
        <begin position="100"/>
        <end position="120"/>
    </location>
</feature>
<dbReference type="AlphaFoldDB" id="A0A2G8S2Q3"/>
<dbReference type="Proteomes" id="UP000230002">
    <property type="component" value="Unassembled WGS sequence"/>
</dbReference>
<evidence type="ECO:0000313" key="3">
    <source>
        <dbReference type="Proteomes" id="UP000230002"/>
    </source>
</evidence>
<proteinExistence type="predicted"/>
<dbReference type="OrthoDB" id="2745898at2759"/>
<evidence type="ECO:0000313" key="2">
    <source>
        <dbReference type="EMBL" id="PIL28024.1"/>
    </source>
</evidence>
<gene>
    <name evidence="2" type="ORF">GSI_09875</name>
</gene>
<reference evidence="2 3" key="1">
    <citation type="journal article" date="2015" name="Sci. Rep.">
        <title>Chromosome-level genome map provides insights into diverse defense mechanisms in the medicinal fungus Ganoderma sinense.</title>
        <authorList>
            <person name="Zhu Y."/>
            <person name="Xu J."/>
            <person name="Sun C."/>
            <person name="Zhou S."/>
            <person name="Xu H."/>
            <person name="Nelson D.R."/>
            <person name="Qian J."/>
            <person name="Song J."/>
            <person name="Luo H."/>
            <person name="Xiang L."/>
            <person name="Li Y."/>
            <person name="Xu Z."/>
            <person name="Ji A."/>
            <person name="Wang L."/>
            <person name="Lu S."/>
            <person name="Hayward A."/>
            <person name="Sun W."/>
            <person name="Li X."/>
            <person name="Schwartz D.C."/>
            <person name="Wang Y."/>
            <person name="Chen S."/>
        </authorList>
    </citation>
    <scope>NUCLEOTIDE SEQUENCE [LARGE SCALE GENOMIC DNA]</scope>
    <source>
        <strain evidence="2 3">ZZ0214-1</strain>
    </source>
</reference>
<evidence type="ECO:0000256" key="1">
    <source>
        <dbReference type="SAM" id="MobiDB-lite"/>
    </source>
</evidence>
<keyword evidence="3" id="KW-1185">Reference proteome</keyword>
<evidence type="ECO:0008006" key="4">
    <source>
        <dbReference type="Google" id="ProtNLM"/>
    </source>
</evidence>
<dbReference type="EMBL" id="AYKW01000030">
    <property type="protein sequence ID" value="PIL28024.1"/>
    <property type="molecule type" value="Genomic_DNA"/>
</dbReference>
<protein>
    <recommendedName>
        <fullName evidence="4">F-box domain-containing protein</fullName>
    </recommendedName>
</protein>
<sequence>MHSPRDILESVIDHSDGRPNTLCSPALTCGHLCHPSHLAIFGRRVQLKSYDCVMAFMAFVQANPELKPFVRTVAATPAAFGPSPLYILPNLSSIECVDESQLGEPEDGDRDDKAMGDKAADDDMPPISDYMWRHPQTGVRVGAQRSLVLSQASLICFTQLGARLRTLRLSSISFPTLLSFARVLGTFTSVKRLVCEGVEIEAAGAERPLEVATRRLSKQIQLKELVIDSYSLARGDDAPCPGTLLFNTHLAPSIVESLVVEVSRLDLFPYQSDLRQLQRLELRFSGEASIAGVTEFLERFPDTPKLKHLLIKWRGWSRKLIGEELSCNTDESHPRYQEFRKLDHTLLRFPHPRVSFVIAGSVDTKTLSFWARELGNHLPMVLNHGGAVTVECSEALDSSAAPHHDSVQASDSGK</sequence>